<comment type="caution">
    <text evidence="1">The sequence shown here is derived from an EMBL/GenBank/DDBJ whole genome shotgun (WGS) entry which is preliminary data.</text>
</comment>
<reference evidence="1 2" key="1">
    <citation type="submission" date="2016-07" db="EMBL/GenBank/DDBJ databases">
        <title>Pervasive Adenine N6-methylation of Active Genes in Fungi.</title>
        <authorList>
            <consortium name="DOE Joint Genome Institute"/>
            <person name="Mondo S.J."/>
            <person name="Dannebaum R.O."/>
            <person name="Kuo R.C."/>
            <person name="Labutti K."/>
            <person name="Haridas S."/>
            <person name="Kuo A."/>
            <person name="Salamov A."/>
            <person name="Ahrendt S.R."/>
            <person name="Lipzen A."/>
            <person name="Sullivan W."/>
            <person name="Andreopoulos W.B."/>
            <person name="Clum A."/>
            <person name="Lindquist E."/>
            <person name="Daum C."/>
            <person name="Ramamoorthy G.K."/>
            <person name="Gryganskyi A."/>
            <person name="Culley D."/>
            <person name="Magnuson J.K."/>
            <person name="James T.Y."/>
            <person name="O'Malley M.A."/>
            <person name="Stajich J.E."/>
            <person name="Spatafora J.W."/>
            <person name="Visel A."/>
            <person name="Grigoriev I.V."/>
        </authorList>
    </citation>
    <scope>NUCLEOTIDE SEQUENCE [LARGE SCALE GENOMIC DNA]</scope>
    <source>
        <strain evidence="1 2">JEL800</strain>
    </source>
</reference>
<sequence length="56" mass="6379">MGGAVIGATYYLQRLARSQDVVWSRKNPFPHLEVPEGHTVKMHNPTGAFEHQYVRT</sequence>
<dbReference type="OrthoDB" id="5511684at2759"/>
<protein>
    <submittedName>
        <fullName evidence="1">Uncharacterized protein</fullName>
    </submittedName>
</protein>
<dbReference type="EMBL" id="MCGO01000020">
    <property type="protein sequence ID" value="ORY45102.1"/>
    <property type="molecule type" value="Genomic_DNA"/>
</dbReference>
<evidence type="ECO:0000313" key="2">
    <source>
        <dbReference type="Proteomes" id="UP000193642"/>
    </source>
</evidence>
<feature type="non-terminal residue" evidence="1">
    <location>
        <position position="56"/>
    </location>
</feature>
<keyword evidence="2" id="KW-1185">Reference proteome</keyword>
<proteinExistence type="predicted"/>
<accession>A0A1Y2CDJ8</accession>
<dbReference type="AlphaFoldDB" id="A0A1Y2CDJ8"/>
<evidence type="ECO:0000313" key="1">
    <source>
        <dbReference type="EMBL" id="ORY45102.1"/>
    </source>
</evidence>
<dbReference type="Proteomes" id="UP000193642">
    <property type="component" value="Unassembled WGS sequence"/>
</dbReference>
<dbReference type="Pfam" id="PF06522">
    <property type="entry name" value="B12D"/>
    <property type="match status" value="1"/>
</dbReference>
<name>A0A1Y2CDJ8_9FUNG</name>
<gene>
    <name evidence="1" type="ORF">BCR33DRAFT_716443</name>
</gene>
<dbReference type="InterPro" id="IPR010530">
    <property type="entry name" value="B12D"/>
</dbReference>
<organism evidence="1 2">
    <name type="scientific">Rhizoclosmatium globosum</name>
    <dbReference type="NCBI Taxonomy" id="329046"/>
    <lineage>
        <taxon>Eukaryota</taxon>
        <taxon>Fungi</taxon>
        <taxon>Fungi incertae sedis</taxon>
        <taxon>Chytridiomycota</taxon>
        <taxon>Chytridiomycota incertae sedis</taxon>
        <taxon>Chytridiomycetes</taxon>
        <taxon>Chytridiales</taxon>
        <taxon>Chytriomycetaceae</taxon>
        <taxon>Rhizoclosmatium</taxon>
    </lineage>
</organism>